<dbReference type="GO" id="GO:0047274">
    <property type="term" value="F:galactinol-sucrose galactosyltransferase activity"/>
    <property type="evidence" value="ECO:0007669"/>
    <property type="project" value="UniProtKB-EC"/>
</dbReference>
<dbReference type="EMBL" id="HBEO01009608">
    <property type="protein sequence ID" value="CAD8477202.1"/>
    <property type="molecule type" value="Transcribed_RNA"/>
</dbReference>
<dbReference type="EC" id="2.4.1.82" evidence="2"/>
<proteinExistence type="inferred from homology"/>
<feature type="compositionally biased region" description="Pro residues" evidence="5">
    <location>
        <begin position="40"/>
        <end position="52"/>
    </location>
</feature>
<evidence type="ECO:0000313" key="7">
    <source>
        <dbReference type="EMBL" id="CAD8477202.1"/>
    </source>
</evidence>
<evidence type="ECO:0000256" key="3">
    <source>
        <dbReference type="ARBA" id="ARBA00023277"/>
    </source>
</evidence>
<sequence length="946" mass="103859">MSSLLLPAIASLLVLADQATLASPHTPPWQGKTLQSKPSFVPPFLDPAPPRPSLRSGVYSSPSASNLHSLPKFRSGTISLNMCQESVQTATAVDAGTELAQQQMPPQAEGFAEVNRSIPTPMLDNLHVKGSDLRWGIDVIFQGMSQDFAWDSSDDRGLFLSVRSVASKNLHFVSLGKLVCNKFLALSRMKLWWMNPTWGSRSDDVPPETQFLLLRLSQGDSEDEKYALILPIISGPFRSCIVSGNKGTVSLRVESGDSKVDSNFVRDIAFVAVGKNPYDLIHHSMAAASDRMKTFKLRKHKAFPASLDSFGWCTWDAFYSSVDGPGILQGVEALAAGGTPARTLIIDDGWQDTTFVEEEDHAHKVVDDLKAAKELQVVPQTKRQSVFSSILKYIFAWPVGILHNLGKSYYDAFVHKAKLGSVHFKIWSMLASTVLKAPLLNRKLQSKDDWVKRLRSAEAGERFVASLQDGSFKAFIDRLKEKNGIQIVYCWHALMGYWSGVHVGKPAVAGMDPNIRTPGPMSGILHVEPTLAWDALILNGVGLPHMDKVDDLYNSLHAYLKSSGVDGVKVDGQAALTMLGGGLGGSAATTRRFVQAMERSVVHHFGSDMNCINCMCHPTECLYSYNETSVARASDDFWPRDPASHTVHVANVAYNSLFIGEIAQPDWDMFQSKNEVATLHAVARSVGGCSVYVSDRPGEHDFDLLKRLVLPDGKILRALLPGRPTRDTIFADVTRDGVSPLKVWNWNSCNGVVAAFNLQGASWCRSVRKNVLHHGEVPTISTTFALRDLEEREGRESSSGRWSVLKTLWSRDGALKEHSVSIMDQTSSSSFSLASRECCIFTAAPLLEGYRQDKQFLFAALGLERMFNAGGAVLSVSMTQEEATKAAMASVSVRGSGPLLFHSTFAPSVSKVDGKEVEFDYDEETKLLRLQLDSSSADRLVNLMWA</sequence>
<reference evidence="7" key="1">
    <citation type="submission" date="2021-01" db="EMBL/GenBank/DDBJ databases">
        <authorList>
            <person name="Corre E."/>
            <person name="Pelletier E."/>
            <person name="Niang G."/>
            <person name="Scheremetjew M."/>
            <person name="Finn R."/>
            <person name="Kale V."/>
            <person name="Holt S."/>
            <person name="Cochrane G."/>
            <person name="Meng A."/>
            <person name="Brown T."/>
            <person name="Cohen L."/>
        </authorList>
    </citation>
    <scope>NUCLEOTIDE SEQUENCE</scope>
    <source>
        <strain evidence="7">CCMP325</strain>
    </source>
</reference>
<organism evidence="7">
    <name type="scientific">Hanusia phi</name>
    <dbReference type="NCBI Taxonomy" id="3032"/>
    <lineage>
        <taxon>Eukaryota</taxon>
        <taxon>Cryptophyceae</taxon>
        <taxon>Pyrenomonadales</taxon>
        <taxon>Geminigeraceae</taxon>
        <taxon>Hanusia</taxon>
    </lineage>
</organism>
<dbReference type="PANTHER" id="PTHR31268:SF32">
    <property type="entry name" value="GALACTINOL--SUCROSE GALACTOSYLTRANSFERASE 2-RELATED"/>
    <property type="match status" value="1"/>
</dbReference>
<dbReference type="Pfam" id="PF05691">
    <property type="entry name" value="Raffinose_syn"/>
    <property type="match status" value="1"/>
</dbReference>
<dbReference type="InterPro" id="IPR017853">
    <property type="entry name" value="GH"/>
</dbReference>
<comment type="catalytic activity">
    <reaction evidence="4">
        <text>alpha-D-galactosyl-(1-&gt;3)-1D-myo-inositol + sucrose = raffinose + myo-inositol</text>
        <dbReference type="Rhea" id="RHEA:20161"/>
        <dbReference type="ChEBI" id="CHEBI:16634"/>
        <dbReference type="ChEBI" id="CHEBI:17268"/>
        <dbReference type="ChEBI" id="CHEBI:17505"/>
        <dbReference type="ChEBI" id="CHEBI:17992"/>
        <dbReference type="EC" id="2.4.1.82"/>
    </reaction>
</comment>
<evidence type="ECO:0000256" key="2">
    <source>
        <dbReference type="ARBA" id="ARBA00012708"/>
    </source>
</evidence>
<evidence type="ECO:0000256" key="4">
    <source>
        <dbReference type="ARBA" id="ARBA00049426"/>
    </source>
</evidence>
<feature type="region of interest" description="Disordered" evidence="5">
    <location>
        <begin position="24"/>
        <end position="65"/>
    </location>
</feature>
<feature type="chain" id="PRO_5030504379" description="galactinol--sucrose galactosyltransferase" evidence="6">
    <location>
        <begin position="23"/>
        <end position="946"/>
    </location>
</feature>
<dbReference type="InterPro" id="IPR013785">
    <property type="entry name" value="Aldolase_TIM"/>
</dbReference>
<keyword evidence="3" id="KW-0119">Carbohydrate metabolism</keyword>
<dbReference type="SUPFAM" id="SSF51445">
    <property type="entry name" value="(Trans)glycosidases"/>
    <property type="match status" value="1"/>
</dbReference>
<dbReference type="InterPro" id="IPR008811">
    <property type="entry name" value="Glycosyl_hydrolases_36"/>
</dbReference>
<evidence type="ECO:0000256" key="6">
    <source>
        <dbReference type="SAM" id="SignalP"/>
    </source>
</evidence>
<evidence type="ECO:0000256" key="1">
    <source>
        <dbReference type="ARBA" id="ARBA00007240"/>
    </source>
</evidence>
<dbReference type="Gene3D" id="3.20.20.70">
    <property type="entry name" value="Aldolase class I"/>
    <property type="match status" value="1"/>
</dbReference>
<gene>
    <name evidence="7" type="ORF">HPHI1048_LOCUS6732</name>
</gene>
<dbReference type="AlphaFoldDB" id="A0A7S0HBJ2"/>
<name>A0A7S0HBJ2_9CRYP</name>
<dbReference type="PANTHER" id="PTHR31268">
    <property type="match status" value="1"/>
</dbReference>
<comment type="similarity">
    <text evidence="1">Belongs to the glycosyl hydrolases 36 family.</text>
</comment>
<feature type="signal peptide" evidence="6">
    <location>
        <begin position="1"/>
        <end position="22"/>
    </location>
</feature>
<accession>A0A7S0HBJ2</accession>
<protein>
    <recommendedName>
        <fullName evidence="2">galactinol--sucrose galactosyltransferase</fullName>
        <ecNumber evidence="2">2.4.1.82</ecNumber>
    </recommendedName>
</protein>
<keyword evidence="6" id="KW-0732">Signal</keyword>
<evidence type="ECO:0000256" key="5">
    <source>
        <dbReference type="SAM" id="MobiDB-lite"/>
    </source>
</evidence>